<proteinExistence type="predicted"/>
<dbReference type="EMBL" id="JAIMJA010000028">
    <property type="protein sequence ID" value="MCE2596932.1"/>
    <property type="molecule type" value="Genomic_DNA"/>
</dbReference>
<comment type="caution">
    <text evidence="1">The sequence shown here is derived from an EMBL/GenBank/DDBJ whole genome shotgun (WGS) entry which is preliminary data.</text>
</comment>
<name>A0ABS8WD13_9GAMM</name>
<protein>
    <submittedName>
        <fullName evidence="1">Uncharacterized protein</fullName>
    </submittedName>
</protein>
<keyword evidence="2" id="KW-1185">Reference proteome</keyword>
<sequence>MKSSGDSSERSVSLLSEALYIGVAGKNKGLTAEQWQALWAASPQQGNLQSWVDFVDDALEQ</sequence>
<organism evidence="1 2">
    <name type="scientific">Motilimonas cestriensis</name>
    <dbReference type="NCBI Taxonomy" id="2742685"/>
    <lineage>
        <taxon>Bacteria</taxon>
        <taxon>Pseudomonadati</taxon>
        <taxon>Pseudomonadota</taxon>
        <taxon>Gammaproteobacteria</taxon>
        <taxon>Alteromonadales</taxon>
        <taxon>Alteromonadales genera incertae sedis</taxon>
        <taxon>Motilimonas</taxon>
    </lineage>
</organism>
<evidence type="ECO:0000313" key="1">
    <source>
        <dbReference type="EMBL" id="MCE2596932.1"/>
    </source>
</evidence>
<reference evidence="1 2" key="1">
    <citation type="journal article" date="2022" name="Environ. Microbiol. Rep.">
        <title>Eco-phylogenetic analyses reveal divergent evolution of vitamin B12 metabolism in the marine bacterial family 'Psychromonadaceae'.</title>
        <authorList>
            <person name="Jin X."/>
            <person name="Yang Y."/>
            <person name="Cao H."/>
            <person name="Gao B."/>
            <person name="Zhao Z."/>
        </authorList>
    </citation>
    <scope>NUCLEOTIDE SEQUENCE [LARGE SCALE GENOMIC DNA]</scope>
    <source>
        <strain evidence="1 2">MKS20</strain>
    </source>
</reference>
<accession>A0ABS8WD13</accession>
<dbReference type="Proteomes" id="UP001201273">
    <property type="component" value="Unassembled WGS sequence"/>
</dbReference>
<evidence type="ECO:0000313" key="2">
    <source>
        <dbReference type="Proteomes" id="UP001201273"/>
    </source>
</evidence>
<dbReference type="RefSeq" id="WP_233054688.1">
    <property type="nucleotide sequence ID" value="NZ_JAIMJA010000028.1"/>
</dbReference>
<gene>
    <name evidence="1" type="ORF">K6Y31_19335</name>
</gene>